<comment type="caution">
    <text evidence="1">The sequence shown here is derived from an EMBL/GenBank/DDBJ whole genome shotgun (WGS) entry which is preliminary data.</text>
</comment>
<accession>A0A8X6HLU9</accession>
<proteinExistence type="predicted"/>
<dbReference type="AlphaFoldDB" id="A0A8X6HLU9"/>
<gene>
    <name evidence="1" type="ORF">TNCT_52641</name>
</gene>
<dbReference type="EMBL" id="BMAO01008546">
    <property type="protein sequence ID" value="GFR24680.1"/>
    <property type="molecule type" value="Genomic_DNA"/>
</dbReference>
<reference evidence="1" key="1">
    <citation type="submission" date="2020-07" db="EMBL/GenBank/DDBJ databases">
        <title>Multicomponent nature underlies the extraordinary mechanical properties of spider dragline silk.</title>
        <authorList>
            <person name="Kono N."/>
            <person name="Nakamura H."/>
            <person name="Mori M."/>
            <person name="Yoshida Y."/>
            <person name="Ohtoshi R."/>
            <person name="Malay A.D."/>
            <person name="Moran D.A.P."/>
            <person name="Tomita M."/>
            <person name="Numata K."/>
            <person name="Arakawa K."/>
        </authorList>
    </citation>
    <scope>NUCLEOTIDE SEQUENCE</scope>
</reference>
<sequence length="95" mass="10786">MQHHEELSRKRNCRAVLLFVGSSNRQVIKRPRLSSSETAGDFRKTIAHHEDGGFRWSAVDEYVIRSLAGGAQRLAVHRLNYSATSSRDFSPNIFT</sequence>
<dbReference type="Proteomes" id="UP000887116">
    <property type="component" value="Unassembled WGS sequence"/>
</dbReference>
<name>A0A8X6HLU9_TRICU</name>
<protein>
    <submittedName>
        <fullName evidence="1">Uncharacterized protein</fullName>
    </submittedName>
</protein>
<organism evidence="1 2">
    <name type="scientific">Trichonephila clavata</name>
    <name type="common">Joro spider</name>
    <name type="synonym">Nephila clavata</name>
    <dbReference type="NCBI Taxonomy" id="2740835"/>
    <lineage>
        <taxon>Eukaryota</taxon>
        <taxon>Metazoa</taxon>
        <taxon>Ecdysozoa</taxon>
        <taxon>Arthropoda</taxon>
        <taxon>Chelicerata</taxon>
        <taxon>Arachnida</taxon>
        <taxon>Araneae</taxon>
        <taxon>Araneomorphae</taxon>
        <taxon>Entelegynae</taxon>
        <taxon>Araneoidea</taxon>
        <taxon>Nephilidae</taxon>
        <taxon>Trichonephila</taxon>
    </lineage>
</organism>
<keyword evidence="2" id="KW-1185">Reference proteome</keyword>
<evidence type="ECO:0000313" key="2">
    <source>
        <dbReference type="Proteomes" id="UP000887116"/>
    </source>
</evidence>
<evidence type="ECO:0000313" key="1">
    <source>
        <dbReference type="EMBL" id="GFR24680.1"/>
    </source>
</evidence>